<keyword evidence="1" id="KW-0472">Membrane</keyword>
<keyword evidence="1" id="KW-0812">Transmembrane</keyword>
<comment type="caution">
    <text evidence="2">The sequence shown here is derived from an EMBL/GenBank/DDBJ whole genome shotgun (WGS) entry which is preliminary data.</text>
</comment>
<evidence type="ECO:0000256" key="1">
    <source>
        <dbReference type="SAM" id="Phobius"/>
    </source>
</evidence>
<sequence length="211" mass="22812">MTGPQDVSSEVRFRPSGWTLYGGGLAWAGVPAAAAALFWGGVAMGHWGGSDFHMGVLLEMRSLIFGGLLTLFSLTWCGLLAFGAIKTRRIWGRYRRPPAVLRADGVRFQARRGDVAVPWADIEQMVLRHALKGRKPVSAVRIRLVPDAALLRGGEVRPPAGRWLVVGVLPYDVDIPMAEAVERIKQVAGPRLEILDTSHAVESPGANSDAP</sequence>
<evidence type="ECO:0000313" key="2">
    <source>
        <dbReference type="EMBL" id="KAB2376913.1"/>
    </source>
</evidence>
<dbReference type="RefSeq" id="WP_151542476.1">
    <property type="nucleotide sequence ID" value="NZ_WBMR01000077.1"/>
</dbReference>
<name>A0A6L3VY39_9ACTN</name>
<keyword evidence="1" id="KW-1133">Transmembrane helix</keyword>
<dbReference type="AlphaFoldDB" id="A0A6L3VY39"/>
<accession>A0A6L3VY39</accession>
<dbReference type="EMBL" id="WBMR01000077">
    <property type="protein sequence ID" value="KAB2376913.1"/>
    <property type="molecule type" value="Genomic_DNA"/>
</dbReference>
<dbReference type="Proteomes" id="UP000483004">
    <property type="component" value="Unassembled WGS sequence"/>
</dbReference>
<feature type="transmembrane region" description="Helical" evidence="1">
    <location>
        <begin position="20"/>
        <end position="42"/>
    </location>
</feature>
<keyword evidence="3" id="KW-1185">Reference proteome</keyword>
<evidence type="ECO:0000313" key="3">
    <source>
        <dbReference type="Proteomes" id="UP000483004"/>
    </source>
</evidence>
<proteinExistence type="predicted"/>
<reference evidence="2 3" key="1">
    <citation type="submission" date="2019-09" db="EMBL/GenBank/DDBJ databases">
        <title>Actinomadura physcomitrii sp. nov., a novel actinomycete isolated from moss [Physcomitrium sphaericum (Ludw) Fuernr].</title>
        <authorList>
            <person name="Liu C."/>
            <person name="Zhuang X."/>
        </authorList>
    </citation>
    <scope>NUCLEOTIDE SEQUENCE [LARGE SCALE GENOMIC DNA]</scope>
    <source>
        <strain evidence="2 3">CYP1-1B</strain>
    </source>
</reference>
<feature type="transmembrane region" description="Helical" evidence="1">
    <location>
        <begin position="62"/>
        <end position="85"/>
    </location>
</feature>
<protein>
    <submittedName>
        <fullName evidence="2">Uncharacterized protein</fullName>
    </submittedName>
</protein>
<gene>
    <name evidence="2" type="ORF">F9B16_24540</name>
</gene>
<organism evidence="2 3">
    <name type="scientific">Actinomadura montaniterrae</name>
    <dbReference type="NCBI Taxonomy" id="1803903"/>
    <lineage>
        <taxon>Bacteria</taxon>
        <taxon>Bacillati</taxon>
        <taxon>Actinomycetota</taxon>
        <taxon>Actinomycetes</taxon>
        <taxon>Streptosporangiales</taxon>
        <taxon>Thermomonosporaceae</taxon>
        <taxon>Actinomadura</taxon>
    </lineage>
</organism>